<dbReference type="SMART" id="SM00633">
    <property type="entry name" value="Glyco_10"/>
    <property type="match status" value="1"/>
</dbReference>
<dbReference type="Gene3D" id="3.20.20.80">
    <property type="entry name" value="Glycosidases"/>
    <property type="match status" value="1"/>
</dbReference>
<evidence type="ECO:0000259" key="8">
    <source>
        <dbReference type="PROSITE" id="PS51760"/>
    </source>
</evidence>
<gene>
    <name evidence="9" type="ordered locus">Acid_4394</name>
</gene>
<organism evidence="9">
    <name type="scientific">Solibacter usitatus (strain Ellin6076)</name>
    <dbReference type="NCBI Taxonomy" id="234267"/>
    <lineage>
        <taxon>Bacteria</taxon>
        <taxon>Pseudomonadati</taxon>
        <taxon>Acidobacteriota</taxon>
        <taxon>Terriglobia</taxon>
        <taxon>Bryobacterales</taxon>
        <taxon>Solibacteraceae</taxon>
        <taxon>Candidatus Solibacter</taxon>
    </lineage>
</organism>
<dbReference type="CAZy" id="CBM22">
    <property type="family name" value="Carbohydrate-Binding Module Family 22"/>
</dbReference>
<dbReference type="AlphaFoldDB" id="Q01YB0"/>
<keyword evidence="2 6" id="KW-0378">Hydrolase</keyword>
<dbReference type="Gene3D" id="2.60.120.260">
    <property type="entry name" value="Galactose-binding domain-like"/>
    <property type="match status" value="2"/>
</dbReference>
<dbReference type="InterPro" id="IPR017853">
    <property type="entry name" value="GH"/>
</dbReference>
<comment type="catalytic activity">
    <reaction evidence="6">
        <text>Endohydrolysis of (1-&gt;4)-beta-D-xylosidic linkages in xylans.</text>
        <dbReference type="EC" id="3.2.1.8"/>
    </reaction>
</comment>
<dbReference type="SUPFAM" id="SSF51445">
    <property type="entry name" value="(Trans)glycosidases"/>
    <property type="match status" value="1"/>
</dbReference>
<dbReference type="SMR" id="Q01YB0"/>
<dbReference type="Pfam" id="PF02018">
    <property type="entry name" value="CBM_4_9"/>
    <property type="match status" value="2"/>
</dbReference>
<feature type="domain" description="GH10" evidence="8">
    <location>
        <begin position="339"/>
        <end position="669"/>
    </location>
</feature>
<feature type="signal peptide" evidence="7">
    <location>
        <begin position="1"/>
        <end position="21"/>
    </location>
</feature>
<dbReference type="SUPFAM" id="SSF49785">
    <property type="entry name" value="Galactose-binding domain-like"/>
    <property type="match status" value="2"/>
</dbReference>
<dbReference type="STRING" id="234267.Acid_4394"/>
<feature type="chain" id="PRO_5004163613" description="Beta-xylanase" evidence="7">
    <location>
        <begin position="22"/>
        <end position="785"/>
    </location>
</feature>
<dbReference type="GO" id="GO:0045493">
    <property type="term" value="P:xylan catabolic process"/>
    <property type="evidence" value="ECO:0007669"/>
    <property type="project" value="UniProtKB-KW"/>
</dbReference>
<evidence type="ECO:0000256" key="2">
    <source>
        <dbReference type="ARBA" id="ARBA00022801"/>
    </source>
</evidence>
<dbReference type="InParanoid" id="Q01YB0"/>
<evidence type="ECO:0000256" key="7">
    <source>
        <dbReference type="SAM" id="SignalP"/>
    </source>
</evidence>
<comment type="similarity">
    <text evidence="6">Belongs to the glycosyl hydrolase 10 (cellulase F) family.</text>
</comment>
<dbReference type="PANTHER" id="PTHR31490:SF90">
    <property type="entry name" value="ENDO-1,4-BETA-XYLANASE A"/>
    <property type="match status" value="1"/>
</dbReference>
<name>Q01YB0_SOLUE</name>
<dbReference type="eggNOG" id="COG3693">
    <property type="taxonomic scope" value="Bacteria"/>
</dbReference>
<dbReference type="PRINTS" id="PR00134">
    <property type="entry name" value="GLHYDRLASE10"/>
</dbReference>
<dbReference type="InterPro" id="IPR008979">
    <property type="entry name" value="Galactose-bd-like_sf"/>
</dbReference>
<proteinExistence type="inferred from homology"/>
<dbReference type="PROSITE" id="PS51760">
    <property type="entry name" value="GH10_2"/>
    <property type="match status" value="1"/>
</dbReference>
<dbReference type="InterPro" id="IPR003305">
    <property type="entry name" value="CenC_carb-bd"/>
</dbReference>
<keyword evidence="5 6" id="KW-0624">Polysaccharide degradation</keyword>
<dbReference type="GO" id="GO:0031176">
    <property type="term" value="F:endo-1,4-beta-xylanase activity"/>
    <property type="evidence" value="ECO:0007669"/>
    <property type="project" value="UniProtKB-EC"/>
</dbReference>
<keyword evidence="3 6" id="KW-0119">Carbohydrate metabolism</keyword>
<evidence type="ECO:0000256" key="6">
    <source>
        <dbReference type="RuleBase" id="RU361174"/>
    </source>
</evidence>
<accession>Q01YB0</accession>
<evidence type="ECO:0000256" key="5">
    <source>
        <dbReference type="ARBA" id="ARBA00023326"/>
    </source>
</evidence>
<evidence type="ECO:0000256" key="1">
    <source>
        <dbReference type="ARBA" id="ARBA00022737"/>
    </source>
</evidence>
<dbReference type="OrthoDB" id="9809277at2"/>
<dbReference type="HOGENOM" id="CLU_014692_0_0_0"/>
<evidence type="ECO:0000256" key="4">
    <source>
        <dbReference type="ARBA" id="ARBA00023295"/>
    </source>
</evidence>
<dbReference type="KEGG" id="sus:Acid_4394"/>
<keyword evidence="7" id="KW-0732">Signal</keyword>
<dbReference type="PANTHER" id="PTHR31490">
    <property type="entry name" value="GLYCOSYL HYDROLASE"/>
    <property type="match status" value="1"/>
</dbReference>
<dbReference type="EC" id="3.2.1.8" evidence="6"/>
<evidence type="ECO:0000313" key="9">
    <source>
        <dbReference type="EMBL" id="ABJ85355.1"/>
    </source>
</evidence>
<dbReference type="InterPro" id="IPR044846">
    <property type="entry name" value="GH10"/>
</dbReference>
<protein>
    <recommendedName>
        <fullName evidence="6">Beta-xylanase</fullName>
        <ecNumber evidence="6">3.2.1.8</ecNumber>
    </recommendedName>
</protein>
<dbReference type="InterPro" id="IPR001000">
    <property type="entry name" value="GH10_dom"/>
</dbReference>
<dbReference type="CAZy" id="GH10">
    <property type="family name" value="Glycoside Hydrolase Family 10"/>
</dbReference>
<evidence type="ECO:0000256" key="3">
    <source>
        <dbReference type="ARBA" id="ARBA00023277"/>
    </source>
</evidence>
<keyword evidence="4 6" id="KW-0326">Glycosidase</keyword>
<reference evidence="9" key="1">
    <citation type="submission" date="2006-10" db="EMBL/GenBank/DDBJ databases">
        <title>Complete sequence of Solibacter usitatus Ellin6076.</title>
        <authorList>
            <consortium name="US DOE Joint Genome Institute"/>
            <person name="Copeland A."/>
            <person name="Lucas S."/>
            <person name="Lapidus A."/>
            <person name="Barry K."/>
            <person name="Detter J.C."/>
            <person name="Glavina del Rio T."/>
            <person name="Hammon N."/>
            <person name="Israni S."/>
            <person name="Dalin E."/>
            <person name="Tice H."/>
            <person name="Pitluck S."/>
            <person name="Thompson L.S."/>
            <person name="Brettin T."/>
            <person name="Bruce D."/>
            <person name="Han C."/>
            <person name="Tapia R."/>
            <person name="Gilna P."/>
            <person name="Schmutz J."/>
            <person name="Larimer F."/>
            <person name="Land M."/>
            <person name="Hauser L."/>
            <person name="Kyrpides N."/>
            <person name="Mikhailova N."/>
            <person name="Janssen P.H."/>
            <person name="Kuske C.R."/>
            <person name="Richardson P."/>
        </authorList>
    </citation>
    <scope>NUCLEOTIDE SEQUENCE</scope>
    <source>
        <strain evidence="9">Ellin6076</strain>
    </source>
</reference>
<keyword evidence="1" id="KW-0677">Repeat</keyword>
<keyword evidence="9" id="KW-0858">Xylan degradation</keyword>
<sequence length="785" mass="83421" precursor="true">MKSKYSRVAILFLAGVYPLCAQPTTIVQNDWEDGTLQGWIPRGGTVVLTNSTEAAHGGTHSLKTIGRTAGFNGPSLNVVGLLTSGATYQVTASVRLVAGTPPTQLSITVQRTVNGTNSFDSVAQSSATGVTDSAWTTLTGLYSFTGASPSGLLLYIESASATASYYVDDFSIVLVANPPGPPPDTNGLLTGFESGTREGWTPRIGTEAVNPSSADAHTGTFSLLTTGRTAAFQGPAINVTNIMFNGSRYVVSVWAKLAPGEPTSQLRVSLQRNIGSMTTFHTVVGNTQVTSGAWVHLSTTYDFALANSSVTLYVESASGTSSFYIDDASITFVPPPTVETNLASLGQVLSPYVFVGAAVNATTISGVHGDLLSKHFNSITSENDMKWDATEASEGTFTFANADAQVNFAKAHGMRVRGHTLVWHNQIPAWVFTDPNTGTTMTPSPQNKALLLQRLRNHIQGLVTHFGTDVYAWDVVNEAIDPAQSDCLRRSTWYTITGKDFIDTAFLTARQFAPNAKLFYNDFSTTDTGKRQCIFNLVADLKSRGIPIDAVGHQMHINLNYPGVQPVLDTVNQMATLGIDQQFTEFDISVGTSFTAYSDIPASVFAQQGYEYRDYLNAVRLLQGKLSSVTFWGMADDHTWLDSGTVVDAPLPFDTSLHAKPAYWGMADQSQLPGIGLTGTLGTKAGPQNARVWQLTFSNAGPGTAHGTRLAGFTLTQTSGAACTPVVSAALPAALGDIGANGSASTNVTIDFTGCSALARFSLNAPFSSSNGWNAGAIIRNNEFR</sequence>
<dbReference type="Pfam" id="PF00331">
    <property type="entry name" value="Glyco_hydro_10"/>
    <property type="match status" value="1"/>
</dbReference>
<dbReference type="EMBL" id="CP000473">
    <property type="protein sequence ID" value="ABJ85355.1"/>
    <property type="molecule type" value="Genomic_DNA"/>
</dbReference>